<name>A0A9X3N498_9ACTN</name>
<reference evidence="1" key="1">
    <citation type="submission" date="2022-10" db="EMBL/GenBank/DDBJ databases">
        <title>The WGS of Solirubrobacter ginsenosidimutans DSM 21036.</title>
        <authorList>
            <person name="Jiang Z."/>
        </authorList>
    </citation>
    <scope>NUCLEOTIDE SEQUENCE</scope>
    <source>
        <strain evidence="1">DSM 21036</strain>
    </source>
</reference>
<proteinExistence type="predicted"/>
<evidence type="ECO:0000313" key="1">
    <source>
        <dbReference type="EMBL" id="MDA0166833.1"/>
    </source>
</evidence>
<organism evidence="1 2">
    <name type="scientific">Solirubrobacter ginsenosidimutans</name>
    <dbReference type="NCBI Taxonomy" id="490573"/>
    <lineage>
        <taxon>Bacteria</taxon>
        <taxon>Bacillati</taxon>
        <taxon>Actinomycetota</taxon>
        <taxon>Thermoleophilia</taxon>
        <taxon>Solirubrobacterales</taxon>
        <taxon>Solirubrobacteraceae</taxon>
        <taxon>Solirubrobacter</taxon>
    </lineage>
</organism>
<dbReference type="Proteomes" id="UP001149140">
    <property type="component" value="Unassembled WGS sequence"/>
</dbReference>
<accession>A0A9X3N498</accession>
<comment type="caution">
    <text evidence="1">The sequence shown here is derived from an EMBL/GenBank/DDBJ whole genome shotgun (WGS) entry which is preliminary data.</text>
</comment>
<sequence length="208" mass="21877">MPVELAGITLAHLTHVVTREQARVVRHAVAGAGGDLSQSLGRGSTEIELHGIFYGADAPTELDKLRDAHAAGDPVELYIHAVDDSDVTQTLRFSQVIVAGLRVEQRAGAPDEFGFTCRVVEYVEPPSPISGDVLGDLDTSLIDEAAGAVDSVQNTLAEVAQLTDLLVNMPTFADPTTRLPSMLDSFTPAASDGAELLTGIRDLFGTGA</sequence>
<dbReference type="AlphaFoldDB" id="A0A9X3N498"/>
<gene>
    <name evidence="1" type="ORF">OM076_41615</name>
</gene>
<dbReference type="RefSeq" id="WP_270046087.1">
    <property type="nucleotide sequence ID" value="NZ_JAPDOD010000077.1"/>
</dbReference>
<dbReference type="EMBL" id="JAPDOD010000077">
    <property type="protein sequence ID" value="MDA0166833.1"/>
    <property type="molecule type" value="Genomic_DNA"/>
</dbReference>
<evidence type="ECO:0000313" key="2">
    <source>
        <dbReference type="Proteomes" id="UP001149140"/>
    </source>
</evidence>
<keyword evidence="2" id="KW-1185">Reference proteome</keyword>
<protein>
    <submittedName>
        <fullName evidence="1">DNA circularization N-terminal domain-containing protein</fullName>
    </submittedName>
</protein>